<dbReference type="InterPro" id="IPR027417">
    <property type="entry name" value="P-loop_NTPase"/>
</dbReference>
<protein>
    <submittedName>
        <fullName evidence="3">AAA domain-containing protein</fullName>
    </submittedName>
</protein>
<evidence type="ECO:0000313" key="4">
    <source>
        <dbReference type="Proteomes" id="UP000243084"/>
    </source>
</evidence>
<dbReference type="InterPro" id="IPR038729">
    <property type="entry name" value="Rad50/SbcC_AAA"/>
</dbReference>
<keyword evidence="4" id="KW-1185">Reference proteome</keyword>
<feature type="coiled-coil region" evidence="1">
    <location>
        <begin position="212"/>
        <end position="270"/>
    </location>
</feature>
<evidence type="ECO:0000256" key="1">
    <source>
        <dbReference type="SAM" id="Coils"/>
    </source>
</evidence>
<keyword evidence="1" id="KW-0175">Coiled coil</keyword>
<proteinExistence type="predicted"/>
<dbReference type="SUPFAM" id="SSF52540">
    <property type="entry name" value="P-loop containing nucleoside triphosphate hydrolases"/>
    <property type="match status" value="1"/>
</dbReference>
<dbReference type="PANTHER" id="PTHR32114">
    <property type="entry name" value="ABC TRANSPORTER ABCH.3"/>
    <property type="match status" value="1"/>
</dbReference>
<feature type="coiled-coil region" evidence="1">
    <location>
        <begin position="411"/>
        <end position="451"/>
    </location>
</feature>
<reference evidence="4" key="1">
    <citation type="submission" date="2016-10" db="EMBL/GenBank/DDBJ databases">
        <authorList>
            <person name="Varghese N."/>
            <person name="Submissions S."/>
        </authorList>
    </citation>
    <scope>NUCLEOTIDE SEQUENCE [LARGE SCALE GENOMIC DNA]</scope>
    <source>
        <strain evidence="4">JCM 18195</strain>
    </source>
</reference>
<feature type="domain" description="Rad50/SbcC-type AAA" evidence="2">
    <location>
        <begin position="6"/>
        <end position="66"/>
    </location>
</feature>
<organism evidence="3 4">
    <name type="scientific">Geopseudomonas sagittaria</name>
    <dbReference type="NCBI Taxonomy" id="1135990"/>
    <lineage>
        <taxon>Bacteria</taxon>
        <taxon>Pseudomonadati</taxon>
        <taxon>Pseudomonadota</taxon>
        <taxon>Gammaproteobacteria</taxon>
        <taxon>Pseudomonadales</taxon>
        <taxon>Pseudomonadaceae</taxon>
        <taxon>Geopseudomonas</taxon>
    </lineage>
</organism>
<name>A0A1I5PWT4_9GAMM</name>
<dbReference type="Pfam" id="PF13476">
    <property type="entry name" value="AAA_23"/>
    <property type="match status" value="1"/>
</dbReference>
<sequence length="612" mass="65061">MRISNIEVTNFQGLRHAALAVSEPVLLVSGFNGAGKSSLLDAISMALTGQPRRVSLKKDMAKLVTEGAKKGEAVVSWVGAAGEQESAAVALPSGKGAPLVDLPCLPFVLDASKFAALDEKERRRTLFGLTGASASPNEIAKRLADKGAGADLIERIKPMLRAGFDAAVGQAKEYTSEARGAWKAITGEAYGSEKAEGWEPEAVAVEVKPEDLEAVARELSVVELDLSEAQQTIGSHKATLAAAEQRQQRIAELRETASLLQRRQHKLSNDSADLEHWQGQLSAAEAAAAGGKQGLVHDMARNLADWQALAQRTAGVRAADSGLTTPWAVLEEMDRAKLLLERYTAEHGPLADAGADDAQLAKRIPEFRTYVDNLSRTVANDQRDVKASQDAVVQLEALDAETASIPTTEAMANAEQAINDLRQQRDRLMAKQQALQEAHRAQADRDKIIAEAAGHHTAVKNWTLIADALAPTGIPAEILAGALAPVNALLAELSTTASWQPVQISSDIGVEFGGRPYGLLSESERWRCDALLAIAIASLSNLRFVVLDRYDVLDLPSRSQIIKLLMARTKDGTLDSAIIAGTMKAPMAATPPGLQAVWLEGGVIGQPAAAAA</sequence>
<dbReference type="EMBL" id="FOXM01000002">
    <property type="protein sequence ID" value="SFP38588.1"/>
    <property type="molecule type" value="Genomic_DNA"/>
</dbReference>
<dbReference type="RefSeq" id="WP_092428054.1">
    <property type="nucleotide sequence ID" value="NZ_FOXM01000002.1"/>
</dbReference>
<dbReference type="Proteomes" id="UP000243084">
    <property type="component" value="Unassembled WGS sequence"/>
</dbReference>
<dbReference type="GO" id="GO:0006302">
    <property type="term" value="P:double-strand break repair"/>
    <property type="evidence" value="ECO:0007669"/>
    <property type="project" value="InterPro"/>
</dbReference>
<dbReference type="GO" id="GO:0016887">
    <property type="term" value="F:ATP hydrolysis activity"/>
    <property type="evidence" value="ECO:0007669"/>
    <property type="project" value="InterPro"/>
</dbReference>
<accession>A0A1I5PWT4</accession>
<evidence type="ECO:0000259" key="2">
    <source>
        <dbReference type="Pfam" id="PF13476"/>
    </source>
</evidence>
<dbReference type="PANTHER" id="PTHR32114:SF2">
    <property type="entry name" value="ABC TRANSPORTER ABCH.3"/>
    <property type="match status" value="1"/>
</dbReference>
<dbReference type="AlphaFoldDB" id="A0A1I5PWT4"/>
<gene>
    <name evidence="3" type="ORF">SAMN05216229_10280</name>
</gene>
<dbReference type="Gene3D" id="3.40.50.300">
    <property type="entry name" value="P-loop containing nucleotide triphosphate hydrolases"/>
    <property type="match status" value="1"/>
</dbReference>
<evidence type="ECO:0000313" key="3">
    <source>
        <dbReference type="EMBL" id="SFP38588.1"/>
    </source>
</evidence>
<dbReference type="OrthoDB" id="9815944at2"/>